<dbReference type="Proteomes" id="UP000053766">
    <property type="component" value="Unassembled WGS sequence"/>
</dbReference>
<dbReference type="EMBL" id="KN716378">
    <property type="protein sequence ID" value="KJH45933.1"/>
    <property type="molecule type" value="Genomic_DNA"/>
</dbReference>
<evidence type="ECO:0000313" key="2">
    <source>
        <dbReference type="Proteomes" id="UP000053766"/>
    </source>
</evidence>
<gene>
    <name evidence="1" type="ORF">DICVIV_08011</name>
</gene>
<reference evidence="1 2" key="1">
    <citation type="submission" date="2013-11" db="EMBL/GenBank/DDBJ databases">
        <title>Draft genome of the bovine lungworm Dictyocaulus viviparus.</title>
        <authorList>
            <person name="Mitreva M."/>
        </authorList>
    </citation>
    <scope>NUCLEOTIDE SEQUENCE [LARGE SCALE GENOMIC DNA]</scope>
    <source>
        <strain evidence="1 2">HannoverDv2000</strain>
    </source>
</reference>
<protein>
    <submittedName>
        <fullName evidence="1">Uncharacterized protein</fullName>
    </submittedName>
</protein>
<dbReference type="Pfam" id="PF20067">
    <property type="entry name" value="SSL_N"/>
    <property type="match status" value="1"/>
</dbReference>
<keyword evidence="2" id="KW-1185">Reference proteome</keyword>
<accession>A0A0D8XMS3</accession>
<sequence length="88" mass="10286">MTWLVSKLPQPPPFENALAENERLVEAELLLKGQIYGPESIAIDQETGLGWYYERKQFLKRWCRGSKLRQDSVVYNRPLLQFVFSLAN</sequence>
<name>A0A0D8XMS3_DICVI</name>
<organism evidence="1 2">
    <name type="scientific">Dictyocaulus viviparus</name>
    <name type="common">Bovine lungworm</name>
    <dbReference type="NCBI Taxonomy" id="29172"/>
    <lineage>
        <taxon>Eukaryota</taxon>
        <taxon>Metazoa</taxon>
        <taxon>Ecdysozoa</taxon>
        <taxon>Nematoda</taxon>
        <taxon>Chromadorea</taxon>
        <taxon>Rhabditida</taxon>
        <taxon>Rhabditina</taxon>
        <taxon>Rhabditomorpha</taxon>
        <taxon>Strongyloidea</taxon>
        <taxon>Metastrongylidae</taxon>
        <taxon>Dictyocaulus</taxon>
    </lineage>
</organism>
<reference evidence="2" key="2">
    <citation type="journal article" date="2016" name="Sci. Rep.">
        <title>Dictyocaulus viviparus genome, variome and transcriptome elucidate lungworm biology and support future intervention.</title>
        <authorList>
            <person name="McNulty S.N."/>
            <person name="Strube C."/>
            <person name="Rosa B.A."/>
            <person name="Martin J.C."/>
            <person name="Tyagi R."/>
            <person name="Choi Y.J."/>
            <person name="Wang Q."/>
            <person name="Hallsworth Pepin K."/>
            <person name="Zhang X."/>
            <person name="Ozersky P."/>
            <person name="Wilson R.K."/>
            <person name="Sternberg P.W."/>
            <person name="Gasser R.B."/>
            <person name="Mitreva M."/>
        </authorList>
    </citation>
    <scope>NUCLEOTIDE SEQUENCE [LARGE SCALE GENOMIC DNA]</scope>
    <source>
        <strain evidence="2">HannoverDv2000</strain>
    </source>
</reference>
<evidence type="ECO:0000313" key="1">
    <source>
        <dbReference type="EMBL" id="KJH45933.1"/>
    </source>
</evidence>
<proteinExistence type="predicted"/>
<dbReference type="AlphaFoldDB" id="A0A0D8XMS3"/>